<dbReference type="SUPFAM" id="SSF52266">
    <property type="entry name" value="SGNH hydrolase"/>
    <property type="match status" value="1"/>
</dbReference>
<dbReference type="Pfam" id="PF13472">
    <property type="entry name" value="Lipase_GDSL_2"/>
    <property type="match status" value="1"/>
</dbReference>
<evidence type="ECO:0000259" key="1">
    <source>
        <dbReference type="Pfam" id="PF13472"/>
    </source>
</evidence>
<dbReference type="PANTHER" id="PTHR37981">
    <property type="entry name" value="LIPASE 2"/>
    <property type="match status" value="1"/>
</dbReference>
<dbReference type="PANTHER" id="PTHR37981:SF1">
    <property type="entry name" value="SGNH HYDROLASE-TYPE ESTERASE DOMAIN-CONTAINING PROTEIN"/>
    <property type="match status" value="1"/>
</dbReference>
<dbReference type="Gene3D" id="3.40.50.1110">
    <property type="entry name" value="SGNH hydrolase"/>
    <property type="match status" value="1"/>
</dbReference>
<dbReference type="GO" id="GO:0006629">
    <property type="term" value="P:lipid metabolic process"/>
    <property type="evidence" value="ECO:0007669"/>
    <property type="project" value="TreeGrafter"/>
</dbReference>
<reference evidence="2" key="1">
    <citation type="journal article" date="2020" name="Stud. Mycol.">
        <title>101 Dothideomycetes genomes: a test case for predicting lifestyles and emergence of pathogens.</title>
        <authorList>
            <person name="Haridas S."/>
            <person name="Albert R."/>
            <person name="Binder M."/>
            <person name="Bloem J."/>
            <person name="Labutti K."/>
            <person name="Salamov A."/>
            <person name="Andreopoulos B."/>
            <person name="Baker S."/>
            <person name="Barry K."/>
            <person name="Bills G."/>
            <person name="Bluhm B."/>
            <person name="Cannon C."/>
            <person name="Castanera R."/>
            <person name="Culley D."/>
            <person name="Daum C."/>
            <person name="Ezra D."/>
            <person name="Gonzalez J."/>
            <person name="Henrissat B."/>
            <person name="Kuo A."/>
            <person name="Liang C."/>
            <person name="Lipzen A."/>
            <person name="Lutzoni F."/>
            <person name="Magnuson J."/>
            <person name="Mondo S."/>
            <person name="Nolan M."/>
            <person name="Ohm R."/>
            <person name="Pangilinan J."/>
            <person name="Park H.-J."/>
            <person name="Ramirez L."/>
            <person name="Alfaro M."/>
            <person name="Sun H."/>
            <person name="Tritt A."/>
            <person name="Yoshinaga Y."/>
            <person name="Zwiers L.-H."/>
            <person name="Turgeon B."/>
            <person name="Goodwin S."/>
            <person name="Spatafora J."/>
            <person name="Crous P."/>
            <person name="Grigoriev I."/>
        </authorList>
    </citation>
    <scope>NUCLEOTIDE SEQUENCE</scope>
    <source>
        <strain evidence="2">CBS 130266</strain>
    </source>
</reference>
<evidence type="ECO:0000313" key="3">
    <source>
        <dbReference type="Proteomes" id="UP000800235"/>
    </source>
</evidence>
<organism evidence="2 3">
    <name type="scientific">Tothia fuscella</name>
    <dbReference type="NCBI Taxonomy" id="1048955"/>
    <lineage>
        <taxon>Eukaryota</taxon>
        <taxon>Fungi</taxon>
        <taxon>Dikarya</taxon>
        <taxon>Ascomycota</taxon>
        <taxon>Pezizomycotina</taxon>
        <taxon>Dothideomycetes</taxon>
        <taxon>Pleosporomycetidae</taxon>
        <taxon>Venturiales</taxon>
        <taxon>Cylindrosympodiaceae</taxon>
        <taxon>Tothia</taxon>
    </lineage>
</organism>
<protein>
    <submittedName>
        <fullName evidence="2">SGNH hydrolase</fullName>
    </submittedName>
</protein>
<dbReference type="InterPro" id="IPR013830">
    <property type="entry name" value="SGNH_hydro"/>
</dbReference>
<dbReference type="InterPro" id="IPR036514">
    <property type="entry name" value="SGNH_hydro_sf"/>
</dbReference>
<dbReference type="AlphaFoldDB" id="A0A9P4NZQ9"/>
<name>A0A9P4NZQ9_9PEZI</name>
<dbReference type="InterPro" id="IPR037460">
    <property type="entry name" value="SEST-like"/>
</dbReference>
<dbReference type="Proteomes" id="UP000800235">
    <property type="component" value="Unassembled WGS sequence"/>
</dbReference>
<dbReference type="OrthoDB" id="21678at2759"/>
<keyword evidence="3" id="KW-1185">Reference proteome</keyword>
<proteinExistence type="predicted"/>
<accession>A0A9P4NZQ9</accession>
<dbReference type="EMBL" id="MU007017">
    <property type="protein sequence ID" value="KAF2434223.1"/>
    <property type="molecule type" value="Genomic_DNA"/>
</dbReference>
<keyword evidence="2" id="KW-0378">Hydrolase</keyword>
<sequence length="229" mass="23904">MALQMASLGSSYAAGPGLPKGSNYAQIVSKQLNANLADLSVSGSTLLTITSQISKIPNNATIVTITSGGNDLGYVGGLNADSAGNPPKGPLITEEQLVGRFDDAIAKVLDVVPDAKVYLVEYLTVFGPDVKAETTEVPFNATRVAYHQEIAAILQRATERAAEGKAQIKVVHVAYESQNNGLDSAQPWVNGAVGSSTNGAAWHPNAHGMRAVADMVYTSITEAPVKVKL</sequence>
<dbReference type="CDD" id="cd01823">
    <property type="entry name" value="SEST_like"/>
    <property type="match status" value="1"/>
</dbReference>
<evidence type="ECO:0000313" key="2">
    <source>
        <dbReference type="EMBL" id="KAF2434223.1"/>
    </source>
</evidence>
<comment type="caution">
    <text evidence="2">The sequence shown here is derived from an EMBL/GenBank/DDBJ whole genome shotgun (WGS) entry which is preliminary data.</text>
</comment>
<gene>
    <name evidence="2" type="ORF">EJ08DRAFT_693765</name>
</gene>
<dbReference type="GO" id="GO:0016788">
    <property type="term" value="F:hydrolase activity, acting on ester bonds"/>
    <property type="evidence" value="ECO:0007669"/>
    <property type="project" value="InterPro"/>
</dbReference>
<feature type="domain" description="SGNH hydrolase-type esterase" evidence="1">
    <location>
        <begin position="8"/>
        <end position="211"/>
    </location>
</feature>